<evidence type="ECO:0000256" key="2">
    <source>
        <dbReference type="ARBA" id="ARBA00022475"/>
    </source>
</evidence>
<dbReference type="HAMAP" id="MF_00454">
    <property type="entry name" value="FluC"/>
    <property type="match status" value="1"/>
</dbReference>
<keyword evidence="10" id="KW-0813">Transport</keyword>
<feature type="binding site" evidence="10">
    <location>
        <position position="99"/>
    </location>
    <ligand>
        <name>Na(+)</name>
        <dbReference type="ChEBI" id="CHEBI:29101"/>
        <note>structural</note>
    </ligand>
</feature>
<evidence type="ECO:0000256" key="7">
    <source>
        <dbReference type="ARBA" id="ARBA00035120"/>
    </source>
</evidence>
<keyword evidence="10" id="KW-0406">Ion transport</keyword>
<dbReference type="EMBL" id="JAVREO010000027">
    <property type="protein sequence ID" value="MDT0270459.1"/>
    <property type="molecule type" value="Genomic_DNA"/>
</dbReference>
<dbReference type="PANTHER" id="PTHR28259">
    <property type="entry name" value="FLUORIDE EXPORT PROTEIN 1-RELATED"/>
    <property type="match status" value="1"/>
</dbReference>
<comment type="similarity">
    <text evidence="7 10">Belongs to the fluoride channel Fluc/FEX (TC 1.A.43) family.</text>
</comment>
<comment type="subcellular location">
    <subcellularLocation>
        <location evidence="1 10">Cell membrane</location>
        <topology evidence="1 10">Multi-pass membrane protein</topology>
    </subcellularLocation>
</comment>
<keyword evidence="2 10" id="KW-1003">Cell membrane</keyword>
<comment type="function">
    <text evidence="9 10">Fluoride-specific ion channel. Important for reducing fluoride concentration in the cell, thus reducing its toxicity.</text>
</comment>
<evidence type="ECO:0000313" key="13">
    <source>
        <dbReference type="Proteomes" id="UP001183410"/>
    </source>
</evidence>
<evidence type="ECO:0000256" key="10">
    <source>
        <dbReference type="HAMAP-Rule" id="MF_00454"/>
    </source>
</evidence>
<keyword evidence="6 10" id="KW-0407">Ion channel</keyword>
<evidence type="ECO:0000256" key="1">
    <source>
        <dbReference type="ARBA" id="ARBA00004651"/>
    </source>
</evidence>
<evidence type="ECO:0000256" key="4">
    <source>
        <dbReference type="ARBA" id="ARBA00022989"/>
    </source>
</evidence>
<comment type="catalytic activity">
    <reaction evidence="8">
        <text>fluoride(in) = fluoride(out)</text>
        <dbReference type="Rhea" id="RHEA:76159"/>
        <dbReference type="ChEBI" id="CHEBI:17051"/>
    </reaction>
    <physiologicalReaction direction="left-to-right" evidence="8">
        <dbReference type="Rhea" id="RHEA:76160"/>
    </physiologicalReaction>
</comment>
<feature type="transmembrane region" description="Helical" evidence="10">
    <location>
        <begin position="27"/>
        <end position="45"/>
    </location>
</feature>
<feature type="transmembrane region" description="Helical" evidence="10">
    <location>
        <begin position="91"/>
        <end position="109"/>
    </location>
</feature>
<comment type="caution">
    <text evidence="12">The sequence shown here is derived from an EMBL/GenBank/DDBJ whole genome shotgun (WGS) entry which is preliminary data.</text>
</comment>
<evidence type="ECO:0000313" key="12">
    <source>
        <dbReference type="EMBL" id="MDT0270459.1"/>
    </source>
</evidence>
<evidence type="ECO:0000256" key="3">
    <source>
        <dbReference type="ARBA" id="ARBA00022692"/>
    </source>
</evidence>
<sequence>MTAEPSAGSEPIDPDLPAPSARPREPAVVAAVALGGALGALARYAAALRWPTEPGAFPWTTLGVNTVGCVLIGCFLVLVTEVPRAHPLLRPLVATGVLGGFTTLSTYAVDVELLLRDGRLGAGLGVLLGTLGCALLAVTGGAWGARRALRPLLARRAARAQGGAG</sequence>
<evidence type="ECO:0000256" key="11">
    <source>
        <dbReference type="SAM" id="MobiDB-lite"/>
    </source>
</evidence>
<organism evidence="12 13">
    <name type="scientific">Streptomyces chisholmiae</name>
    <dbReference type="NCBI Taxonomy" id="3075540"/>
    <lineage>
        <taxon>Bacteria</taxon>
        <taxon>Bacillati</taxon>
        <taxon>Actinomycetota</taxon>
        <taxon>Actinomycetes</taxon>
        <taxon>Kitasatosporales</taxon>
        <taxon>Streptomycetaceae</taxon>
        <taxon>Streptomyces</taxon>
    </lineage>
</organism>
<dbReference type="Proteomes" id="UP001183410">
    <property type="component" value="Unassembled WGS sequence"/>
</dbReference>
<feature type="binding site" evidence="10">
    <location>
        <position position="102"/>
    </location>
    <ligand>
        <name>Na(+)</name>
        <dbReference type="ChEBI" id="CHEBI:29101"/>
        <note>structural</note>
    </ligand>
</feature>
<keyword evidence="4 10" id="KW-1133">Transmembrane helix</keyword>
<gene>
    <name evidence="10" type="primary">fluC</name>
    <name evidence="10" type="synonym">crcB</name>
    <name evidence="12" type="ORF">RM844_29725</name>
</gene>
<evidence type="ECO:0000256" key="8">
    <source>
        <dbReference type="ARBA" id="ARBA00035585"/>
    </source>
</evidence>
<accession>A0ABU2K0E8</accession>
<reference evidence="13" key="1">
    <citation type="submission" date="2023-07" db="EMBL/GenBank/DDBJ databases">
        <title>30 novel species of actinomycetes from the DSMZ collection.</title>
        <authorList>
            <person name="Nouioui I."/>
        </authorList>
    </citation>
    <scope>NUCLEOTIDE SEQUENCE [LARGE SCALE GENOMIC DNA]</scope>
    <source>
        <strain evidence="13">DSM 44915</strain>
    </source>
</reference>
<dbReference type="PANTHER" id="PTHR28259:SF1">
    <property type="entry name" value="FLUORIDE EXPORT PROTEIN 1-RELATED"/>
    <property type="match status" value="1"/>
</dbReference>
<evidence type="ECO:0000256" key="9">
    <source>
        <dbReference type="ARBA" id="ARBA00049940"/>
    </source>
</evidence>
<feature type="transmembrane region" description="Helical" evidence="10">
    <location>
        <begin position="57"/>
        <end position="79"/>
    </location>
</feature>
<feature type="region of interest" description="Disordered" evidence="11">
    <location>
        <begin position="1"/>
        <end position="22"/>
    </location>
</feature>
<name>A0ABU2K0E8_9ACTN</name>
<comment type="activity regulation">
    <text evidence="10">Na(+) is not transported, but it plays an essential structural role and its presence is essential for fluoride channel function.</text>
</comment>
<dbReference type="Pfam" id="PF02537">
    <property type="entry name" value="CRCB"/>
    <property type="match status" value="1"/>
</dbReference>
<evidence type="ECO:0000256" key="5">
    <source>
        <dbReference type="ARBA" id="ARBA00023136"/>
    </source>
</evidence>
<keyword evidence="5 10" id="KW-0472">Membrane</keyword>
<keyword evidence="3 10" id="KW-0812">Transmembrane</keyword>
<keyword evidence="13" id="KW-1185">Reference proteome</keyword>
<keyword evidence="10" id="KW-0915">Sodium</keyword>
<dbReference type="RefSeq" id="WP_311670523.1">
    <property type="nucleotide sequence ID" value="NZ_JAVREO010000027.1"/>
</dbReference>
<dbReference type="InterPro" id="IPR003691">
    <property type="entry name" value="FluC"/>
</dbReference>
<evidence type="ECO:0000256" key="6">
    <source>
        <dbReference type="ARBA" id="ARBA00023303"/>
    </source>
</evidence>
<protein>
    <recommendedName>
        <fullName evidence="10">Fluoride-specific ion channel FluC</fullName>
    </recommendedName>
</protein>
<proteinExistence type="inferred from homology"/>
<feature type="transmembrane region" description="Helical" evidence="10">
    <location>
        <begin position="121"/>
        <end position="145"/>
    </location>
</feature>
<keyword evidence="10" id="KW-0479">Metal-binding</keyword>